<dbReference type="GeneID" id="20326466"/>
<dbReference type="GO" id="GO:0005886">
    <property type="term" value="C:plasma membrane"/>
    <property type="evidence" value="ECO:0007669"/>
    <property type="project" value="TreeGrafter"/>
</dbReference>
<keyword evidence="2 4" id="KW-1133">Transmembrane helix</keyword>
<protein>
    <recommendedName>
        <fullName evidence="7">Amino acid transporter</fullName>
    </recommendedName>
</protein>
<dbReference type="PANTHER" id="PTHR11958:SF63">
    <property type="entry name" value="AMINO ACID TRANSPORTER"/>
    <property type="match status" value="1"/>
</dbReference>
<evidence type="ECO:0008006" key="7">
    <source>
        <dbReference type="Google" id="ProtNLM"/>
    </source>
</evidence>
<dbReference type="OrthoDB" id="5877963at2759"/>
<dbReference type="InterPro" id="IPR036458">
    <property type="entry name" value="Na:dicarbo_symporter_sf"/>
</dbReference>
<dbReference type="GO" id="GO:0015175">
    <property type="term" value="F:neutral L-amino acid transmembrane transporter activity"/>
    <property type="evidence" value="ECO:0007669"/>
    <property type="project" value="TreeGrafter"/>
</dbReference>
<organism evidence="5 6">
    <name type="scientific">Opisthorchis viverrini</name>
    <name type="common">Southeast Asian liver fluke</name>
    <dbReference type="NCBI Taxonomy" id="6198"/>
    <lineage>
        <taxon>Eukaryota</taxon>
        <taxon>Metazoa</taxon>
        <taxon>Spiralia</taxon>
        <taxon>Lophotrochozoa</taxon>
        <taxon>Platyhelminthes</taxon>
        <taxon>Trematoda</taxon>
        <taxon>Digenea</taxon>
        <taxon>Opisthorchiida</taxon>
        <taxon>Opisthorchiata</taxon>
        <taxon>Opisthorchiidae</taxon>
        <taxon>Opisthorchis</taxon>
    </lineage>
</organism>
<evidence type="ECO:0000256" key="2">
    <source>
        <dbReference type="ARBA" id="ARBA00022989"/>
    </source>
</evidence>
<feature type="transmembrane region" description="Helical" evidence="4">
    <location>
        <begin position="6"/>
        <end position="25"/>
    </location>
</feature>
<sequence>MGLCAVVYYVTTTIMAVILGIILVISIRPGTSTIKVERESGNLEKAPRLGTLDAMLDLLR</sequence>
<dbReference type="RefSeq" id="XP_009177898.1">
    <property type="nucleotide sequence ID" value="XM_009179634.1"/>
</dbReference>
<dbReference type="PANTHER" id="PTHR11958">
    <property type="entry name" value="SODIUM/DICARBOXYLATE SYMPORTER-RELATED"/>
    <property type="match status" value="1"/>
</dbReference>
<dbReference type="CTD" id="20326466"/>
<gene>
    <name evidence="5" type="ORF">T265_12298</name>
</gene>
<dbReference type="KEGG" id="ovi:T265_12298"/>
<accession>A0A074Z4X1</accession>
<proteinExistence type="predicted"/>
<evidence type="ECO:0000313" key="6">
    <source>
        <dbReference type="Proteomes" id="UP000054324"/>
    </source>
</evidence>
<evidence type="ECO:0000256" key="3">
    <source>
        <dbReference type="ARBA" id="ARBA00023136"/>
    </source>
</evidence>
<dbReference type="GO" id="GO:0005313">
    <property type="term" value="F:L-glutamate transmembrane transporter activity"/>
    <property type="evidence" value="ECO:0007669"/>
    <property type="project" value="TreeGrafter"/>
</dbReference>
<keyword evidence="3 4" id="KW-0472">Membrane</keyword>
<dbReference type="Proteomes" id="UP000054324">
    <property type="component" value="Unassembled WGS sequence"/>
</dbReference>
<dbReference type="EMBL" id="KL602524">
    <property type="protein sequence ID" value="KER18355.1"/>
    <property type="molecule type" value="Genomic_DNA"/>
</dbReference>
<dbReference type="Gene3D" id="1.10.3860.10">
    <property type="entry name" value="Sodium:dicarboxylate symporter"/>
    <property type="match status" value="1"/>
</dbReference>
<evidence type="ECO:0000256" key="1">
    <source>
        <dbReference type="ARBA" id="ARBA00022692"/>
    </source>
</evidence>
<keyword evidence="1 4" id="KW-0812">Transmembrane</keyword>
<dbReference type="GO" id="GO:0015501">
    <property type="term" value="F:glutamate:sodium symporter activity"/>
    <property type="evidence" value="ECO:0007669"/>
    <property type="project" value="TreeGrafter"/>
</dbReference>
<evidence type="ECO:0000256" key="4">
    <source>
        <dbReference type="SAM" id="Phobius"/>
    </source>
</evidence>
<dbReference type="InterPro" id="IPR050746">
    <property type="entry name" value="DAACS"/>
</dbReference>
<dbReference type="AlphaFoldDB" id="A0A074Z4X1"/>
<dbReference type="STRING" id="6198.A0A074Z4X1"/>
<evidence type="ECO:0000313" key="5">
    <source>
        <dbReference type="EMBL" id="KER18355.1"/>
    </source>
</evidence>
<keyword evidence="6" id="KW-1185">Reference proteome</keyword>
<name>A0A074Z4X1_OPIVI</name>
<reference evidence="5 6" key="1">
    <citation type="submission" date="2013-11" db="EMBL/GenBank/DDBJ databases">
        <title>Opisthorchis viverrini - life in the bile duct.</title>
        <authorList>
            <person name="Young N.D."/>
            <person name="Nagarajan N."/>
            <person name="Lin S.J."/>
            <person name="Korhonen P.K."/>
            <person name="Jex A.R."/>
            <person name="Hall R.S."/>
            <person name="Safavi-Hemami H."/>
            <person name="Kaewkong W."/>
            <person name="Bertrand D."/>
            <person name="Gao S."/>
            <person name="Seet Q."/>
            <person name="Wongkham S."/>
            <person name="Teh B.T."/>
            <person name="Wongkham C."/>
            <person name="Intapan P.M."/>
            <person name="Maleewong W."/>
            <person name="Yang X."/>
            <person name="Hu M."/>
            <person name="Wang Z."/>
            <person name="Hofmann A."/>
            <person name="Sternberg P.W."/>
            <person name="Tan P."/>
            <person name="Wang J."/>
            <person name="Gasser R.B."/>
        </authorList>
    </citation>
    <scope>NUCLEOTIDE SEQUENCE [LARGE SCALE GENOMIC DNA]</scope>
</reference>